<dbReference type="PANTHER" id="PTHR22969">
    <property type="entry name" value="IKB KINASE"/>
    <property type="match status" value="1"/>
</dbReference>
<gene>
    <name evidence="12" type="ORF">NP493_619g03019</name>
</gene>
<keyword evidence="2" id="KW-0963">Cytoplasm</keyword>
<dbReference type="FunFam" id="1.10.510.10:FF:000100">
    <property type="entry name" value="inhibitor of nuclear factor kappa-B kinase subunit epsilon"/>
    <property type="match status" value="1"/>
</dbReference>
<evidence type="ECO:0000313" key="12">
    <source>
        <dbReference type="EMBL" id="KAK2177086.1"/>
    </source>
</evidence>
<feature type="domain" description="Protein kinase" evidence="11">
    <location>
        <begin position="14"/>
        <end position="303"/>
    </location>
</feature>
<dbReference type="GO" id="GO:0006950">
    <property type="term" value="P:response to stress"/>
    <property type="evidence" value="ECO:0007669"/>
    <property type="project" value="UniProtKB-ARBA"/>
</dbReference>
<dbReference type="Pfam" id="PF18394">
    <property type="entry name" value="TBK1_CCD1"/>
    <property type="match status" value="1"/>
</dbReference>
<keyword evidence="7 8" id="KW-0067">ATP-binding</keyword>
<sequence>MPAPQQQATRTYFWFLLDILGQGATGCVYKARHKKAGDFYAVKVFNQMSYMRPHSIQMREFDVLRKLDHDNIVRLLAVEEETSTRCNVLIMELCTGGSLYNVLDEPENAYGLEESEFFSVLHDIAAGLKHLREQGIVHRDIKPGNIMRYIADDGRSIYKLTDFGAARELEEEESFMSLYGTEEYLFPDVYERAVLRRPMNKPFGAEVDLWSLGVTLYHVATGQLPYRPFGGRKNREMMHRITTEKDSGVISGSQSSEAGPIEWSRELPDTCQLSQGAKLLVTALLAGLMESNVEVMWTFQKFFDETTDICTRTLLHVFSMCTGTMLHVFVRPDDCYAKIQEKIAEQADIHTSNQILLFNNARLCNIVKPMQHVKLYPKTTRDNPFFLWYNSTADVPRLTPTTYPKVTTEVVRHTNFEQDAKLARDVAANVCTMCRRTEDSVHKQQLIHKSIKDIQSVQLEDIRRIQDYTNLFKTLVTETRKRLDHVTTFALFLVTMGAMAYGNGIQAVVEAIHAKLTDLKRTFAEIDAMTSEANHYIDDYADKIVTKRELETRWKNTLGCQETHRCVAKMQIKREAVKEIRTSFIHHRKLKNLSFSEEQIHNYDKRKLCQMYDDARRLLDRHCLKNEQEVFNKAVRQYELIDGMVGIKVQRVENQIMKATENLNAIRPHLDNIQKDLEQQLDRIRNNCQQVAHIESKQEKTHQESRKSEIEKVAQRHSPLPNISMGPLLKMQEEMVELQELIKKNQTFMLQLDREEALCI</sequence>
<feature type="chain" id="PRO_5041963669" description="Protein kinase domain-containing protein" evidence="10">
    <location>
        <begin position="27"/>
        <end position="760"/>
    </location>
</feature>
<dbReference type="Gene3D" id="1.20.1270.420">
    <property type="match status" value="1"/>
</dbReference>
<dbReference type="SMART" id="SM00220">
    <property type="entry name" value="S_TKc"/>
    <property type="match status" value="1"/>
</dbReference>
<dbReference type="InterPro" id="IPR011009">
    <property type="entry name" value="Kinase-like_dom_sf"/>
</dbReference>
<dbReference type="Pfam" id="PF00069">
    <property type="entry name" value="Pkinase"/>
    <property type="match status" value="1"/>
</dbReference>
<dbReference type="FunFam" id="3.30.200.20:FF:000106">
    <property type="entry name" value="serine/threonine-protein kinase TBK1 isoform X1"/>
    <property type="match status" value="1"/>
</dbReference>
<keyword evidence="3" id="KW-0723">Serine/threonine-protein kinase</keyword>
<feature type="compositionally biased region" description="Basic and acidic residues" evidence="9">
    <location>
        <begin position="695"/>
        <end position="714"/>
    </location>
</feature>
<dbReference type="GO" id="GO:0010628">
    <property type="term" value="P:positive regulation of gene expression"/>
    <property type="evidence" value="ECO:0007669"/>
    <property type="project" value="UniProtKB-ARBA"/>
</dbReference>
<feature type="region of interest" description="Disordered" evidence="9">
    <location>
        <begin position="695"/>
        <end position="716"/>
    </location>
</feature>
<evidence type="ECO:0000256" key="1">
    <source>
        <dbReference type="ARBA" id="ARBA00004496"/>
    </source>
</evidence>
<comment type="subcellular location">
    <subcellularLocation>
        <location evidence="1">Cytoplasm</location>
    </subcellularLocation>
</comment>
<dbReference type="PANTHER" id="PTHR22969:SF15">
    <property type="entry name" value="FI05319P"/>
    <property type="match status" value="1"/>
</dbReference>
<dbReference type="PROSITE" id="PS50011">
    <property type="entry name" value="PROTEIN_KINASE_DOM"/>
    <property type="match status" value="1"/>
</dbReference>
<evidence type="ECO:0000259" key="11">
    <source>
        <dbReference type="PROSITE" id="PS50011"/>
    </source>
</evidence>
<dbReference type="AlphaFoldDB" id="A0AAD9NQQ6"/>
<dbReference type="InterPro" id="IPR041087">
    <property type="entry name" value="TBK1_ULD"/>
</dbReference>
<protein>
    <recommendedName>
        <fullName evidence="11">Protein kinase domain-containing protein</fullName>
    </recommendedName>
</protein>
<name>A0AAD9NQQ6_RIDPI</name>
<dbReference type="EMBL" id="JAODUO010000619">
    <property type="protein sequence ID" value="KAK2177086.1"/>
    <property type="molecule type" value="Genomic_DNA"/>
</dbReference>
<keyword evidence="5 8" id="KW-0547">Nucleotide-binding</keyword>
<evidence type="ECO:0000256" key="6">
    <source>
        <dbReference type="ARBA" id="ARBA00022777"/>
    </source>
</evidence>
<keyword evidence="13" id="KW-1185">Reference proteome</keyword>
<evidence type="ECO:0000256" key="4">
    <source>
        <dbReference type="ARBA" id="ARBA00022679"/>
    </source>
</evidence>
<evidence type="ECO:0000256" key="5">
    <source>
        <dbReference type="ARBA" id="ARBA00022741"/>
    </source>
</evidence>
<evidence type="ECO:0000256" key="10">
    <source>
        <dbReference type="SAM" id="SignalP"/>
    </source>
</evidence>
<dbReference type="Proteomes" id="UP001209878">
    <property type="component" value="Unassembled WGS sequence"/>
</dbReference>
<feature type="binding site" evidence="8">
    <location>
        <position position="43"/>
    </location>
    <ligand>
        <name>ATP</name>
        <dbReference type="ChEBI" id="CHEBI:30616"/>
    </ligand>
</feature>
<keyword evidence="10" id="KW-0732">Signal</keyword>
<dbReference type="Gene3D" id="3.30.200.20">
    <property type="entry name" value="Phosphorylase Kinase, domain 1"/>
    <property type="match status" value="1"/>
</dbReference>
<dbReference type="GO" id="GO:0005737">
    <property type="term" value="C:cytoplasm"/>
    <property type="evidence" value="ECO:0007669"/>
    <property type="project" value="UniProtKB-SubCell"/>
</dbReference>
<dbReference type="GO" id="GO:0005524">
    <property type="term" value="F:ATP binding"/>
    <property type="evidence" value="ECO:0007669"/>
    <property type="project" value="UniProtKB-UniRule"/>
</dbReference>
<proteinExistence type="predicted"/>
<dbReference type="InterPro" id="IPR017441">
    <property type="entry name" value="Protein_kinase_ATP_BS"/>
</dbReference>
<dbReference type="GO" id="GO:0009967">
    <property type="term" value="P:positive regulation of signal transduction"/>
    <property type="evidence" value="ECO:0007669"/>
    <property type="project" value="UniProtKB-ARBA"/>
</dbReference>
<feature type="signal peptide" evidence="10">
    <location>
        <begin position="1"/>
        <end position="26"/>
    </location>
</feature>
<dbReference type="Pfam" id="PF18396">
    <property type="entry name" value="TBK1_ULD"/>
    <property type="match status" value="1"/>
</dbReference>
<dbReference type="GO" id="GO:0004674">
    <property type="term" value="F:protein serine/threonine kinase activity"/>
    <property type="evidence" value="ECO:0007669"/>
    <property type="project" value="UniProtKB-KW"/>
</dbReference>
<evidence type="ECO:0000313" key="13">
    <source>
        <dbReference type="Proteomes" id="UP001209878"/>
    </source>
</evidence>
<evidence type="ECO:0000256" key="8">
    <source>
        <dbReference type="PROSITE-ProRule" id="PRU10141"/>
    </source>
</evidence>
<keyword evidence="6" id="KW-0418">Kinase</keyword>
<organism evidence="12 13">
    <name type="scientific">Ridgeia piscesae</name>
    <name type="common">Tubeworm</name>
    <dbReference type="NCBI Taxonomy" id="27915"/>
    <lineage>
        <taxon>Eukaryota</taxon>
        <taxon>Metazoa</taxon>
        <taxon>Spiralia</taxon>
        <taxon>Lophotrochozoa</taxon>
        <taxon>Annelida</taxon>
        <taxon>Polychaeta</taxon>
        <taxon>Sedentaria</taxon>
        <taxon>Canalipalpata</taxon>
        <taxon>Sabellida</taxon>
        <taxon>Siboglinidae</taxon>
        <taxon>Ridgeia</taxon>
    </lineage>
</organism>
<accession>A0AAD9NQQ6</accession>
<dbReference type="Gene3D" id="3.10.20.90">
    <property type="entry name" value="Phosphatidylinositol 3-kinase Catalytic Subunit, Chain A, domain 1"/>
    <property type="match status" value="1"/>
</dbReference>
<dbReference type="InterPro" id="IPR051180">
    <property type="entry name" value="IKK"/>
</dbReference>
<dbReference type="InterPro" id="IPR000719">
    <property type="entry name" value="Prot_kinase_dom"/>
</dbReference>
<comment type="caution">
    <text evidence="12">The sequence shown here is derived from an EMBL/GenBank/DDBJ whole genome shotgun (WGS) entry which is preliminary data.</text>
</comment>
<dbReference type="CDD" id="cd12219">
    <property type="entry name" value="Ubl_TBK1_like"/>
    <property type="match status" value="1"/>
</dbReference>
<evidence type="ECO:0000256" key="2">
    <source>
        <dbReference type="ARBA" id="ARBA00022490"/>
    </source>
</evidence>
<evidence type="ECO:0000256" key="9">
    <source>
        <dbReference type="SAM" id="MobiDB-lite"/>
    </source>
</evidence>
<dbReference type="PROSITE" id="PS00107">
    <property type="entry name" value="PROTEIN_KINASE_ATP"/>
    <property type="match status" value="1"/>
</dbReference>
<dbReference type="GO" id="GO:0045089">
    <property type="term" value="P:positive regulation of innate immune response"/>
    <property type="evidence" value="ECO:0007669"/>
    <property type="project" value="UniProtKB-ARBA"/>
</dbReference>
<evidence type="ECO:0000256" key="3">
    <source>
        <dbReference type="ARBA" id="ARBA00022527"/>
    </source>
</evidence>
<dbReference type="InterPro" id="IPR041309">
    <property type="entry name" value="TBK1_CC1"/>
</dbReference>
<reference evidence="12" key="1">
    <citation type="journal article" date="2023" name="Mol. Biol. Evol.">
        <title>Third-Generation Sequencing Reveals the Adaptive Role of the Epigenome in Three Deep-Sea Polychaetes.</title>
        <authorList>
            <person name="Perez M."/>
            <person name="Aroh O."/>
            <person name="Sun Y."/>
            <person name="Lan Y."/>
            <person name="Juniper S.K."/>
            <person name="Young C.R."/>
            <person name="Angers B."/>
            <person name="Qian P.Y."/>
        </authorList>
    </citation>
    <scope>NUCLEOTIDE SEQUENCE</scope>
    <source>
        <strain evidence="12">R07B-5</strain>
    </source>
</reference>
<keyword evidence="4" id="KW-0808">Transferase</keyword>
<dbReference type="Gene3D" id="1.10.510.10">
    <property type="entry name" value="Transferase(Phosphotransferase) domain 1"/>
    <property type="match status" value="1"/>
</dbReference>
<dbReference type="SUPFAM" id="SSF56112">
    <property type="entry name" value="Protein kinase-like (PK-like)"/>
    <property type="match status" value="1"/>
</dbReference>
<evidence type="ECO:0000256" key="7">
    <source>
        <dbReference type="ARBA" id="ARBA00022840"/>
    </source>
</evidence>